<evidence type="ECO:0000313" key="6">
    <source>
        <dbReference type="EnsemblMetazoa" id="CapteP223320"/>
    </source>
</evidence>
<evidence type="ECO:0000259" key="4">
    <source>
        <dbReference type="PROSITE" id="PS51444"/>
    </source>
</evidence>
<dbReference type="EMBL" id="KB302862">
    <property type="protein sequence ID" value="ELU03815.1"/>
    <property type="molecule type" value="Genomic_DNA"/>
</dbReference>
<evidence type="ECO:0000256" key="2">
    <source>
        <dbReference type="SAM" id="MobiDB-lite"/>
    </source>
</evidence>
<dbReference type="Gene3D" id="1.25.10.10">
    <property type="entry name" value="Leucine-rich Repeat Variant"/>
    <property type="match status" value="1"/>
</dbReference>
<proteinExistence type="predicted"/>
<dbReference type="GO" id="GO:0003779">
    <property type="term" value="F:actin binding"/>
    <property type="evidence" value="ECO:0007669"/>
    <property type="project" value="InterPro"/>
</dbReference>
<dbReference type="PANTHER" id="PTHR46345:SF8">
    <property type="entry name" value="FORMIN 3, ISOFORM B"/>
    <property type="match status" value="1"/>
</dbReference>
<dbReference type="GO" id="GO:0031267">
    <property type="term" value="F:small GTPase binding"/>
    <property type="evidence" value="ECO:0007669"/>
    <property type="project" value="InterPro"/>
</dbReference>
<sequence length="835" mass="94648">MEVDENQNCTKAEDREVRSFWEKALLSCKKSDEDCEPQRCVMILRDPTIENYGSCRRMIQNADPEWMEGFLRADGLQAVLSSIDVLGRIRPMHVSDVLVLEEAVACFRAVANSRLGLQVCIESGDVITKLFQAFDIENEFVKTQVVQLMSAFCVTSEEGLQKCIIALDVFKTKNGYRNRFKPLMIELRSSRLTHALAVAILGFINCIITSQDRYGYRCATRLELLGLGILRVIQDLSDGFQDEDHEHFAIQCQIFRDHMAEDDEADDAMEEEEEVALHLFNSIYAKIKGTQLLDDFVNILLHLSQLNPDNPCGSTAWSVSSSLTQRISTSTSAQLQTLLRINHIVSPPDLDTPRERKSGESMKSTIHSSEDEIDEVDGPSPPPPPPGPPPPPSTGGAPSAFGNLYAKFLNFIKRKPSQKMKHVQWSKIPQAEAIENGTIWKDVLAMKDPVDVDYDVIEKLFCKKTLVEEKDTDDKSKLPATKKSSEIHLLKYQRGLTISIFLRQFKMSSEDIISLIRNGQGSQLGADRLQALLKILPDEAETNLLKANSQDCSELGNAEKFLIKLISLPMHKPRIEGLLLELKLKSTSEEFLPNLQAIRHAGEALLSNQSLLEFLRFVLHAGNFVNAGSYAGNAAGIRLDSLEKIADTKSEEKTWPTLLHYLVEASEKENPEILQFVHQLQPVLKPTEGLVLQAMIDEIDDLKSQIDELSKLSKEGDAEVRRQFTDFILSSEPIIKELEQAVSEVHSISLRIIHRFCEDEREFIVDKFLENFNKFCTTVLQFQKDNHERKRRMERMKRPAIEEKIKDDVDGCLIERLLQEIRSGRKLRPMKRMAD</sequence>
<keyword evidence="7" id="KW-1185">Reference proteome</keyword>
<organism evidence="5">
    <name type="scientific">Capitella teleta</name>
    <name type="common">Polychaete worm</name>
    <dbReference type="NCBI Taxonomy" id="283909"/>
    <lineage>
        <taxon>Eukaryota</taxon>
        <taxon>Metazoa</taxon>
        <taxon>Spiralia</taxon>
        <taxon>Lophotrochozoa</taxon>
        <taxon>Annelida</taxon>
        <taxon>Polychaeta</taxon>
        <taxon>Sedentaria</taxon>
        <taxon>Scolecida</taxon>
        <taxon>Capitellidae</taxon>
        <taxon>Capitella</taxon>
    </lineage>
</organism>
<dbReference type="InterPro" id="IPR042201">
    <property type="entry name" value="FH2_Formin_sf"/>
</dbReference>
<dbReference type="InterPro" id="IPR014768">
    <property type="entry name" value="GBD/FH3_dom"/>
</dbReference>
<feature type="compositionally biased region" description="Basic and acidic residues" evidence="2">
    <location>
        <begin position="351"/>
        <end position="360"/>
    </location>
</feature>
<feature type="region of interest" description="Disordered" evidence="2">
    <location>
        <begin position="344"/>
        <end position="399"/>
    </location>
</feature>
<dbReference type="Pfam" id="PF06367">
    <property type="entry name" value="Drf_FH3"/>
    <property type="match status" value="1"/>
</dbReference>
<dbReference type="OMA" id="KEYYCAS"/>
<dbReference type="STRING" id="283909.R7UBR4"/>
<reference evidence="6" key="3">
    <citation type="submission" date="2015-06" db="UniProtKB">
        <authorList>
            <consortium name="EnsemblMetazoa"/>
        </authorList>
    </citation>
    <scope>IDENTIFICATION</scope>
</reference>
<evidence type="ECO:0008006" key="8">
    <source>
        <dbReference type="Google" id="ProtNLM"/>
    </source>
</evidence>
<dbReference type="SUPFAM" id="SSF48371">
    <property type="entry name" value="ARM repeat"/>
    <property type="match status" value="1"/>
</dbReference>
<dbReference type="Gene3D" id="1.20.58.2220">
    <property type="entry name" value="Formin, FH2 domain"/>
    <property type="match status" value="1"/>
</dbReference>
<dbReference type="HOGENOM" id="CLU_005383_0_0_1"/>
<dbReference type="OrthoDB" id="26518at2759"/>
<dbReference type="InterPro" id="IPR010473">
    <property type="entry name" value="GTPase-bd"/>
</dbReference>
<reference evidence="5 7" key="2">
    <citation type="journal article" date="2013" name="Nature">
        <title>Insights into bilaterian evolution from three spiralian genomes.</title>
        <authorList>
            <person name="Simakov O."/>
            <person name="Marletaz F."/>
            <person name="Cho S.J."/>
            <person name="Edsinger-Gonzales E."/>
            <person name="Havlak P."/>
            <person name="Hellsten U."/>
            <person name="Kuo D.H."/>
            <person name="Larsson T."/>
            <person name="Lv J."/>
            <person name="Arendt D."/>
            <person name="Savage R."/>
            <person name="Osoegawa K."/>
            <person name="de Jong P."/>
            <person name="Grimwood J."/>
            <person name="Chapman J.A."/>
            <person name="Shapiro H."/>
            <person name="Aerts A."/>
            <person name="Otillar R.P."/>
            <person name="Terry A.Y."/>
            <person name="Boore J.L."/>
            <person name="Grigoriev I.V."/>
            <person name="Lindberg D.R."/>
            <person name="Seaver E.C."/>
            <person name="Weisblat D.A."/>
            <person name="Putnam N.H."/>
            <person name="Rokhsar D.S."/>
        </authorList>
    </citation>
    <scope>NUCLEOTIDE SEQUENCE</scope>
    <source>
        <strain evidence="5 7">I ESC-2004</strain>
    </source>
</reference>
<dbReference type="Pfam" id="PF06371">
    <property type="entry name" value="Drf_GBD"/>
    <property type="match status" value="1"/>
</dbReference>
<feature type="coiled-coil region" evidence="1">
    <location>
        <begin position="692"/>
        <end position="719"/>
    </location>
</feature>
<dbReference type="InterPro" id="IPR010472">
    <property type="entry name" value="FH3_dom"/>
</dbReference>
<feature type="compositionally biased region" description="Pro residues" evidence="2">
    <location>
        <begin position="379"/>
        <end position="393"/>
    </location>
</feature>
<keyword evidence="1" id="KW-0175">Coiled coil</keyword>
<accession>R7UBR4</accession>
<dbReference type="Proteomes" id="UP000014760">
    <property type="component" value="Unassembled WGS sequence"/>
</dbReference>
<dbReference type="InterPro" id="IPR011989">
    <property type="entry name" value="ARM-like"/>
</dbReference>
<dbReference type="EnsemblMetazoa" id="CapteT223320">
    <property type="protein sequence ID" value="CapteP223320"/>
    <property type="gene ID" value="CapteG223320"/>
</dbReference>
<dbReference type="SMART" id="SM00498">
    <property type="entry name" value="FH2"/>
    <property type="match status" value="1"/>
</dbReference>
<dbReference type="InterPro" id="IPR015425">
    <property type="entry name" value="FH2_Formin"/>
</dbReference>
<dbReference type="AlphaFoldDB" id="R7UBR4"/>
<dbReference type="InterPro" id="IPR016024">
    <property type="entry name" value="ARM-type_fold"/>
</dbReference>
<dbReference type="SMART" id="SM01140">
    <property type="entry name" value="Drf_GBD"/>
    <property type="match status" value="1"/>
</dbReference>
<evidence type="ECO:0000313" key="5">
    <source>
        <dbReference type="EMBL" id="ELU03815.1"/>
    </source>
</evidence>
<dbReference type="PANTHER" id="PTHR46345">
    <property type="entry name" value="INVERTED FORMIN-2"/>
    <property type="match status" value="1"/>
</dbReference>
<feature type="domain" description="FH2" evidence="4">
    <location>
        <begin position="410"/>
        <end position="805"/>
    </location>
</feature>
<dbReference type="PROSITE" id="PS51232">
    <property type="entry name" value="GBD_FH3"/>
    <property type="match status" value="1"/>
</dbReference>
<dbReference type="GO" id="GO:0030036">
    <property type="term" value="P:actin cytoskeleton organization"/>
    <property type="evidence" value="ECO:0007669"/>
    <property type="project" value="InterPro"/>
</dbReference>
<dbReference type="SUPFAM" id="SSF101447">
    <property type="entry name" value="Formin homology 2 domain (FH2 domain)"/>
    <property type="match status" value="1"/>
</dbReference>
<evidence type="ECO:0000256" key="1">
    <source>
        <dbReference type="SAM" id="Coils"/>
    </source>
</evidence>
<dbReference type="SMART" id="SM01139">
    <property type="entry name" value="Drf_FH3"/>
    <property type="match status" value="1"/>
</dbReference>
<protein>
    <recommendedName>
        <fullName evidence="8">FH2 domain-containing protein</fullName>
    </recommendedName>
</protein>
<dbReference type="EMBL" id="AMQN01008335">
    <property type="status" value="NOT_ANNOTATED_CDS"/>
    <property type="molecule type" value="Genomic_DNA"/>
</dbReference>
<evidence type="ECO:0000259" key="3">
    <source>
        <dbReference type="PROSITE" id="PS51232"/>
    </source>
</evidence>
<reference evidence="7" key="1">
    <citation type="submission" date="2012-12" db="EMBL/GenBank/DDBJ databases">
        <authorList>
            <person name="Hellsten U."/>
            <person name="Grimwood J."/>
            <person name="Chapman J.A."/>
            <person name="Shapiro H."/>
            <person name="Aerts A."/>
            <person name="Otillar R.P."/>
            <person name="Terry A.Y."/>
            <person name="Boore J.L."/>
            <person name="Simakov O."/>
            <person name="Marletaz F."/>
            <person name="Cho S.-J."/>
            <person name="Edsinger-Gonzales E."/>
            <person name="Havlak P."/>
            <person name="Kuo D.-H."/>
            <person name="Larsson T."/>
            <person name="Lv J."/>
            <person name="Arendt D."/>
            <person name="Savage R."/>
            <person name="Osoegawa K."/>
            <person name="de Jong P."/>
            <person name="Lindberg D.R."/>
            <person name="Seaver E.C."/>
            <person name="Weisblat D.A."/>
            <person name="Putnam N.H."/>
            <person name="Grigoriev I.V."/>
            <person name="Rokhsar D.S."/>
        </authorList>
    </citation>
    <scope>NUCLEOTIDE SEQUENCE</scope>
    <source>
        <strain evidence="7">I ESC-2004</strain>
    </source>
</reference>
<gene>
    <name evidence="5" type="ORF">CAPTEDRAFT_223320</name>
</gene>
<evidence type="ECO:0000313" key="7">
    <source>
        <dbReference type="Proteomes" id="UP000014760"/>
    </source>
</evidence>
<feature type="domain" description="GBD/FH3" evidence="3">
    <location>
        <begin position="1"/>
        <end position="335"/>
    </location>
</feature>
<dbReference type="Pfam" id="PF02181">
    <property type="entry name" value="FH2"/>
    <property type="match status" value="1"/>
</dbReference>
<name>R7UBR4_CAPTE</name>
<dbReference type="PROSITE" id="PS51444">
    <property type="entry name" value="FH2"/>
    <property type="match status" value="1"/>
</dbReference>